<reference evidence="10 11" key="1">
    <citation type="submission" date="2017-08" db="EMBL/GenBank/DDBJ databases">
        <title>Substantial Increase in Enzyme Production by Combined Drug-Resistance Mutations in Paenibacillus agaridevorans.</title>
        <authorList>
            <person name="Tanaka Y."/>
            <person name="Funane K."/>
            <person name="Hosaka T."/>
            <person name="Shiwa Y."/>
            <person name="Fujita N."/>
            <person name="Miyazaki T."/>
            <person name="Yoshikawa H."/>
            <person name="Murakami K."/>
            <person name="Kasahara K."/>
            <person name="Inaoka T."/>
            <person name="Hiraga Y."/>
            <person name="Ochi K."/>
        </authorList>
    </citation>
    <scope>NUCLEOTIDE SEQUENCE [LARGE SCALE GENOMIC DNA]</scope>
    <source>
        <strain evidence="10 11">T-3040</strain>
    </source>
</reference>
<dbReference type="GO" id="GO:0000287">
    <property type="term" value="F:magnesium ion binding"/>
    <property type="evidence" value="ECO:0007669"/>
    <property type="project" value="UniProtKB-UniRule"/>
</dbReference>
<proteinExistence type="inferred from homology"/>
<dbReference type="GO" id="GO:0008897">
    <property type="term" value="F:holo-[acyl-carrier-protein] synthase activity"/>
    <property type="evidence" value="ECO:0007669"/>
    <property type="project" value="UniProtKB-UniRule"/>
</dbReference>
<dbReference type="Pfam" id="PF01648">
    <property type="entry name" value="ACPS"/>
    <property type="match status" value="1"/>
</dbReference>
<keyword evidence="4 8" id="KW-0276">Fatty acid metabolism</keyword>
<dbReference type="GO" id="GO:0005737">
    <property type="term" value="C:cytoplasm"/>
    <property type="evidence" value="ECO:0007669"/>
    <property type="project" value="UniProtKB-SubCell"/>
</dbReference>
<keyword evidence="11" id="KW-1185">Reference proteome</keyword>
<evidence type="ECO:0000256" key="2">
    <source>
        <dbReference type="ARBA" id="ARBA00022679"/>
    </source>
</evidence>
<dbReference type="GO" id="GO:0006633">
    <property type="term" value="P:fatty acid biosynthetic process"/>
    <property type="evidence" value="ECO:0007669"/>
    <property type="project" value="UniProtKB-UniRule"/>
</dbReference>
<dbReference type="RefSeq" id="WP_087566116.1">
    <property type="nucleotide sequence ID" value="NZ_BDQX01000281.1"/>
</dbReference>
<dbReference type="Proteomes" id="UP000245202">
    <property type="component" value="Unassembled WGS sequence"/>
</dbReference>
<comment type="similarity">
    <text evidence="8">Belongs to the P-Pant transferase superfamily. AcpS family.</text>
</comment>
<evidence type="ECO:0000256" key="1">
    <source>
        <dbReference type="ARBA" id="ARBA00022516"/>
    </source>
</evidence>
<dbReference type="EMBL" id="BDQX01000281">
    <property type="protein sequence ID" value="GBG09887.1"/>
    <property type="molecule type" value="Genomic_DNA"/>
</dbReference>
<dbReference type="InterPro" id="IPR037143">
    <property type="entry name" value="4-PPantetheinyl_Trfase_dom_sf"/>
</dbReference>
<feature type="binding site" evidence="8">
    <location>
        <position position="8"/>
    </location>
    <ligand>
        <name>Mg(2+)</name>
        <dbReference type="ChEBI" id="CHEBI:18420"/>
    </ligand>
</feature>
<comment type="cofactor">
    <cofactor evidence="8">
        <name>Mg(2+)</name>
        <dbReference type="ChEBI" id="CHEBI:18420"/>
    </cofactor>
</comment>
<protein>
    <recommendedName>
        <fullName evidence="8">Holo-[acyl-carrier-protein] synthase</fullName>
        <shortName evidence="8">Holo-ACP synthase</shortName>
        <ecNumber evidence="8">2.7.8.7</ecNumber>
    </recommendedName>
    <alternativeName>
        <fullName evidence="8">4'-phosphopantetheinyl transferase AcpS</fullName>
    </alternativeName>
</protein>
<sequence length="132" mass="14737">MIIGIGHDLTDVLRVESLLDGERGERFLKRVLTDGERELAKSYAGARLHQFTAGRFAAKEAISKAFGCGIGELLGFHDIDIYRNEDGKPICGLSEEAWTRLGLNPEYIEIHVTITHERAIASAFVVVERIKR</sequence>
<evidence type="ECO:0000259" key="9">
    <source>
        <dbReference type="Pfam" id="PF01648"/>
    </source>
</evidence>
<name>A0A2R5ETL9_9BACL</name>
<dbReference type="InterPro" id="IPR004568">
    <property type="entry name" value="Ppantetheine-prot_Trfase_dom"/>
</dbReference>
<dbReference type="AlphaFoldDB" id="A0A2R5ETL9"/>
<accession>A0A2R5ETL9</accession>
<evidence type="ECO:0000313" key="11">
    <source>
        <dbReference type="Proteomes" id="UP000245202"/>
    </source>
</evidence>
<evidence type="ECO:0000256" key="6">
    <source>
        <dbReference type="ARBA" id="ARBA00023098"/>
    </source>
</evidence>
<keyword evidence="3 8" id="KW-0479">Metal-binding</keyword>
<dbReference type="InterPro" id="IPR008278">
    <property type="entry name" value="4-PPantetheinyl_Trfase_dom"/>
</dbReference>
<keyword evidence="6 8" id="KW-0443">Lipid metabolism</keyword>
<dbReference type="HAMAP" id="MF_00101">
    <property type="entry name" value="AcpS"/>
    <property type="match status" value="1"/>
</dbReference>
<comment type="caution">
    <text evidence="10">The sequence shown here is derived from an EMBL/GenBank/DDBJ whole genome shotgun (WGS) entry which is preliminary data.</text>
</comment>
<comment type="subcellular location">
    <subcellularLocation>
        <location evidence="8">Cytoplasm</location>
    </subcellularLocation>
</comment>
<dbReference type="InterPro" id="IPR002582">
    <property type="entry name" value="ACPS"/>
</dbReference>
<dbReference type="SUPFAM" id="SSF56214">
    <property type="entry name" value="4'-phosphopantetheinyl transferase"/>
    <property type="match status" value="1"/>
</dbReference>
<evidence type="ECO:0000256" key="3">
    <source>
        <dbReference type="ARBA" id="ARBA00022723"/>
    </source>
</evidence>
<keyword evidence="5 8" id="KW-0460">Magnesium</keyword>
<organism evidence="10 11">
    <name type="scientific">Paenibacillus agaridevorans</name>
    <dbReference type="NCBI Taxonomy" id="171404"/>
    <lineage>
        <taxon>Bacteria</taxon>
        <taxon>Bacillati</taxon>
        <taxon>Bacillota</taxon>
        <taxon>Bacilli</taxon>
        <taxon>Bacillales</taxon>
        <taxon>Paenibacillaceae</taxon>
        <taxon>Paenibacillus</taxon>
    </lineage>
</organism>
<evidence type="ECO:0000256" key="5">
    <source>
        <dbReference type="ARBA" id="ARBA00022842"/>
    </source>
</evidence>
<gene>
    <name evidence="8" type="primary">acpS</name>
    <name evidence="10" type="ORF">PAT3040_04561</name>
</gene>
<keyword evidence="8" id="KW-0963">Cytoplasm</keyword>
<feature type="domain" description="4'-phosphopantetheinyl transferase" evidence="9">
    <location>
        <begin position="4"/>
        <end position="95"/>
    </location>
</feature>
<evidence type="ECO:0000313" key="10">
    <source>
        <dbReference type="EMBL" id="GBG09887.1"/>
    </source>
</evidence>
<evidence type="ECO:0000256" key="4">
    <source>
        <dbReference type="ARBA" id="ARBA00022832"/>
    </source>
</evidence>
<comment type="function">
    <text evidence="8">Transfers the 4'-phosphopantetheine moiety from coenzyme A to a Ser of acyl-carrier-protein.</text>
</comment>
<keyword evidence="7 8" id="KW-0275">Fatty acid biosynthesis</keyword>
<dbReference type="Gene3D" id="3.90.470.20">
    <property type="entry name" value="4'-phosphopantetheinyl transferase domain"/>
    <property type="match status" value="1"/>
</dbReference>
<feature type="binding site" evidence="8">
    <location>
        <position position="60"/>
    </location>
    <ligand>
        <name>Mg(2+)</name>
        <dbReference type="ChEBI" id="CHEBI:18420"/>
    </ligand>
</feature>
<evidence type="ECO:0000256" key="8">
    <source>
        <dbReference type="HAMAP-Rule" id="MF_00101"/>
    </source>
</evidence>
<comment type="catalytic activity">
    <reaction evidence="8">
        <text>apo-[ACP] + CoA = holo-[ACP] + adenosine 3',5'-bisphosphate + H(+)</text>
        <dbReference type="Rhea" id="RHEA:12068"/>
        <dbReference type="Rhea" id="RHEA-COMP:9685"/>
        <dbReference type="Rhea" id="RHEA-COMP:9690"/>
        <dbReference type="ChEBI" id="CHEBI:15378"/>
        <dbReference type="ChEBI" id="CHEBI:29999"/>
        <dbReference type="ChEBI" id="CHEBI:57287"/>
        <dbReference type="ChEBI" id="CHEBI:58343"/>
        <dbReference type="ChEBI" id="CHEBI:64479"/>
        <dbReference type="EC" id="2.7.8.7"/>
    </reaction>
</comment>
<dbReference type="NCBIfam" id="TIGR00516">
    <property type="entry name" value="acpS"/>
    <property type="match status" value="1"/>
</dbReference>
<keyword evidence="1 8" id="KW-0444">Lipid biosynthesis</keyword>
<dbReference type="EC" id="2.7.8.7" evidence="8"/>
<keyword evidence="2 8" id="KW-0808">Transferase</keyword>
<evidence type="ECO:0000256" key="7">
    <source>
        <dbReference type="ARBA" id="ARBA00023160"/>
    </source>
</evidence>
<dbReference type="NCBIfam" id="TIGR00556">
    <property type="entry name" value="pantethn_trn"/>
    <property type="match status" value="1"/>
</dbReference>